<keyword evidence="2" id="KW-1185">Reference proteome</keyword>
<dbReference type="AlphaFoldDB" id="A0A0M6Y6J9"/>
<gene>
    <name evidence="1" type="ORF">LAL4801_04180</name>
</gene>
<evidence type="ECO:0000313" key="2">
    <source>
        <dbReference type="Proteomes" id="UP000048926"/>
    </source>
</evidence>
<reference evidence="2" key="1">
    <citation type="submission" date="2015-07" db="EMBL/GenBank/DDBJ databases">
        <authorList>
            <person name="Rodrigo-Torres Lidia"/>
            <person name="Arahal R.David."/>
        </authorList>
    </citation>
    <scope>NUCLEOTIDE SEQUENCE [LARGE SCALE GENOMIC DNA]</scope>
    <source>
        <strain evidence="2">CECT 4801</strain>
    </source>
</reference>
<dbReference type="EMBL" id="CXST01000002">
    <property type="protein sequence ID" value="CTQ45725.1"/>
    <property type="molecule type" value="Genomic_DNA"/>
</dbReference>
<dbReference type="Proteomes" id="UP000048926">
    <property type="component" value="Unassembled WGS sequence"/>
</dbReference>
<evidence type="ECO:0000313" key="1">
    <source>
        <dbReference type="EMBL" id="CTQ45725.1"/>
    </source>
</evidence>
<protein>
    <submittedName>
        <fullName evidence="1">Uncharacterized protein</fullName>
    </submittedName>
</protein>
<organism evidence="1 2">
    <name type="scientific">Roseibium aggregatum</name>
    <dbReference type="NCBI Taxonomy" id="187304"/>
    <lineage>
        <taxon>Bacteria</taxon>
        <taxon>Pseudomonadati</taxon>
        <taxon>Pseudomonadota</taxon>
        <taxon>Alphaproteobacteria</taxon>
        <taxon>Hyphomicrobiales</taxon>
        <taxon>Stappiaceae</taxon>
        <taxon>Roseibium</taxon>
    </lineage>
</organism>
<accession>A0A0M6Y6J9</accession>
<proteinExistence type="predicted"/>
<name>A0A0M6Y6J9_9HYPH</name>
<dbReference type="RefSeq" id="WP_055658927.1">
    <property type="nucleotide sequence ID" value="NZ_CXST01000002.1"/>
</dbReference>
<sequence>MTDFSKRYPEEAKTYELFAEYLTNRDYTPVEYAISQAFRAQFFAALPIERIKKIGDALSGIEPSENDYAKAITCLIRAKVLRRNAKNKTLIEVNF</sequence>